<dbReference type="PANTHER" id="PTHR46937">
    <property type="entry name" value="FERREDOXIN-THIOREDOXIN REDUCTASE, VARIABLE CHAIN"/>
    <property type="match status" value="1"/>
</dbReference>
<dbReference type="SUPFAM" id="SSF50090">
    <property type="entry name" value="Electron transport accessory proteins"/>
    <property type="match status" value="1"/>
</dbReference>
<dbReference type="GO" id="GO:0015979">
    <property type="term" value="P:photosynthesis"/>
    <property type="evidence" value="ECO:0007669"/>
    <property type="project" value="InterPro"/>
</dbReference>
<evidence type="ECO:0000256" key="4">
    <source>
        <dbReference type="ARBA" id="ARBA00034490"/>
    </source>
</evidence>
<evidence type="ECO:0000313" key="6">
    <source>
        <dbReference type="EMBL" id="NEV66952.1"/>
    </source>
</evidence>
<dbReference type="AlphaFoldDB" id="A0A0C1Y1V5"/>
<dbReference type="EMBL" id="JTHE02000003">
    <property type="protein sequence ID" value="NEV66952.1"/>
    <property type="molecule type" value="Genomic_DNA"/>
</dbReference>
<dbReference type="InterPro" id="IPR044166">
    <property type="entry name" value="FTRV"/>
</dbReference>
<evidence type="ECO:0000259" key="5">
    <source>
        <dbReference type="Pfam" id="PF02941"/>
    </source>
</evidence>
<comment type="similarity">
    <text evidence="4">Belongs to the ferredoxin thioredoxin reductase alpha subunit family.</text>
</comment>
<dbReference type="InterPro" id="IPR008990">
    <property type="entry name" value="Elect_transpt_acc-like_dom_sf"/>
</dbReference>
<dbReference type="Gene3D" id="2.30.30.50">
    <property type="match status" value="1"/>
</dbReference>
<evidence type="ECO:0000256" key="1">
    <source>
        <dbReference type="ARBA" id="ARBA00023002"/>
    </source>
</evidence>
<protein>
    <submittedName>
        <fullName evidence="6">Ferredoxin--nitrite reductase</fullName>
    </submittedName>
</protein>
<organism evidence="6">
    <name type="scientific">Lyngbya confervoides BDU141951</name>
    <dbReference type="NCBI Taxonomy" id="1574623"/>
    <lineage>
        <taxon>Bacteria</taxon>
        <taxon>Bacillati</taxon>
        <taxon>Cyanobacteriota</taxon>
        <taxon>Cyanophyceae</taxon>
        <taxon>Oscillatoriophycideae</taxon>
        <taxon>Oscillatoriales</taxon>
        <taxon>Microcoleaceae</taxon>
        <taxon>Lyngbya</taxon>
    </lineage>
</organism>
<dbReference type="Pfam" id="PF02941">
    <property type="entry name" value="FeThRed_A"/>
    <property type="match status" value="1"/>
</dbReference>
<feature type="domain" description="Ferredoxin thioredoxin reductase alpha chain" evidence="5">
    <location>
        <begin position="3"/>
        <end position="74"/>
    </location>
</feature>
<comment type="function">
    <text evidence="3">Variable subunit of the ferredoxin-thioredoxin reductase (FTR), which catalyzes the two-electron reduction of thioredoxins by the electrons provided by reduced ferredoxin.</text>
</comment>
<accession>A0A0C1Y1V5</accession>
<comment type="subunit">
    <text evidence="2">Heterodimer of subunit A (variable subunit) and subunit B (catalytic subunit). Heterodimeric FTR forms a complex with ferredoxin and thioredoxin.</text>
</comment>
<sequence>MQVGDRVRIKDSVIFYHHPLHRNAAYDAQGMEGEVTKILKDWQGRPISANFPVVVQFAVEGAKRPFQAHLRSDELETVA</sequence>
<reference evidence="6" key="2">
    <citation type="journal article" date="2015" name="Genome Announc.">
        <title>Draft Genome Sequence of Filamentous Marine Cyanobacterium Lyngbya confervoides Strain BDU141951.</title>
        <authorList>
            <person name="Chandrababunaidu M.M."/>
            <person name="Sen D."/>
            <person name="Tripathy S."/>
        </authorList>
    </citation>
    <scope>NUCLEOTIDE SEQUENCE</scope>
    <source>
        <strain evidence="6">BDU141951</strain>
    </source>
</reference>
<proteinExistence type="inferred from homology"/>
<evidence type="ECO:0000256" key="2">
    <source>
        <dbReference type="ARBA" id="ARBA00026011"/>
    </source>
</evidence>
<reference evidence="6" key="1">
    <citation type="submission" date="2014-11" db="EMBL/GenBank/DDBJ databases">
        <authorList>
            <person name="Malar M.C."/>
            <person name="Sen D."/>
            <person name="Tripathy S."/>
        </authorList>
    </citation>
    <scope>NUCLEOTIDE SEQUENCE</scope>
    <source>
        <strain evidence="6">BDU141951</strain>
    </source>
</reference>
<evidence type="ECO:0000256" key="3">
    <source>
        <dbReference type="ARBA" id="ARBA00034474"/>
    </source>
</evidence>
<dbReference type="GO" id="GO:0016491">
    <property type="term" value="F:oxidoreductase activity"/>
    <property type="evidence" value="ECO:0007669"/>
    <property type="project" value="UniProtKB-KW"/>
</dbReference>
<comment type="caution">
    <text evidence="6">The sequence shown here is derived from an EMBL/GenBank/DDBJ whole genome shotgun (WGS) entry which is preliminary data.</text>
</comment>
<dbReference type="PANTHER" id="PTHR46937:SF4">
    <property type="entry name" value="FERREDOXIN-THIOREDOXIN REDUCTASE SUBUNIT A1, CHLOROPLASTIC"/>
    <property type="match status" value="1"/>
</dbReference>
<reference evidence="6" key="3">
    <citation type="submission" date="2020-02" db="EMBL/GenBank/DDBJ databases">
        <authorList>
            <person name="Sarangi A.N."/>
            <person name="Ghosh S."/>
            <person name="Mukherjee M."/>
            <person name="Tripathy S."/>
        </authorList>
    </citation>
    <scope>NUCLEOTIDE SEQUENCE</scope>
    <source>
        <strain evidence="6">BDU141951</strain>
    </source>
</reference>
<name>A0A0C1Y1V5_9CYAN</name>
<gene>
    <name evidence="6" type="ORF">QQ91_007460</name>
</gene>
<keyword evidence="1" id="KW-0560">Oxidoreductase</keyword>
<dbReference type="InterPro" id="IPR004207">
    <property type="entry name" value="Fd_thioredoxin_Rdtase_alpha"/>
</dbReference>